<reference evidence="2 3" key="1">
    <citation type="journal article" date="2019" name="Sci. Rep.">
        <title>Orb-weaving spider Araneus ventricosus genome elucidates the spidroin gene catalogue.</title>
        <authorList>
            <person name="Kono N."/>
            <person name="Nakamura H."/>
            <person name="Ohtoshi R."/>
            <person name="Moran D.A.P."/>
            <person name="Shinohara A."/>
            <person name="Yoshida Y."/>
            <person name="Fujiwara M."/>
            <person name="Mori M."/>
            <person name="Tomita M."/>
            <person name="Arakawa K."/>
        </authorList>
    </citation>
    <scope>NUCLEOTIDE SEQUENCE [LARGE SCALE GENOMIC DNA]</scope>
</reference>
<feature type="compositionally biased region" description="Basic and acidic residues" evidence="1">
    <location>
        <begin position="437"/>
        <end position="447"/>
    </location>
</feature>
<evidence type="ECO:0000313" key="3">
    <source>
        <dbReference type="Proteomes" id="UP000499080"/>
    </source>
</evidence>
<proteinExistence type="predicted"/>
<dbReference type="OrthoDB" id="533508at2759"/>
<dbReference type="Proteomes" id="UP000499080">
    <property type="component" value="Unassembled WGS sequence"/>
</dbReference>
<organism evidence="2 3">
    <name type="scientific">Araneus ventricosus</name>
    <name type="common">Orbweaver spider</name>
    <name type="synonym">Epeira ventricosa</name>
    <dbReference type="NCBI Taxonomy" id="182803"/>
    <lineage>
        <taxon>Eukaryota</taxon>
        <taxon>Metazoa</taxon>
        <taxon>Ecdysozoa</taxon>
        <taxon>Arthropoda</taxon>
        <taxon>Chelicerata</taxon>
        <taxon>Arachnida</taxon>
        <taxon>Araneae</taxon>
        <taxon>Araneomorphae</taxon>
        <taxon>Entelegynae</taxon>
        <taxon>Araneoidea</taxon>
        <taxon>Araneidae</taxon>
        <taxon>Araneus</taxon>
    </lineage>
</organism>
<evidence type="ECO:0000256" key="1">
    <source>
        <dbReference type="SAM" id="MobiDB-lite"/>
    </source>
</evidence>
<name>A0A4Y2PB97_ARAVE</name>
<protein>
    <submittedName>
        <fullName evidence="2">Uncharacterized protein</fullName>
    </submittedName>
</protein>
<accession>A0A4Y2PB97</accession>
<feature type="compositionally biased region" description="Basic and acidic residues" evidence="1">
    <location>
        <begin position="367"/>
        <end position="385"/>
    </location>
</feature>
<dbReference type="EMBL" id="BGPR01010736">
    <property type="protein sequence ID" value="GBN47750.1"/>
    <property type="molecule type" value="Genomic_DNA"/>
</dbReference>
<feature type="region of interest" description="Disordered" evidence="1">
    <location>
        <begin position="437"/>
        <end position="462"/>
    </location>
</feature>
<keyword evidence="3" id="KW-1185">Reference proteome</keyword>
<sequence>MQHNIVKIWCEYRRTFCTNRNLCSFMHLQWANIIVALERSIDSESAREFIQTYSIKMPSSTKDTEVRGVIVIKAKPKSKAKEKKQALLLWKRVGKRTVQELRRVGGSAADVRRRYNLFPSKQPTARLRNGKIILEWNPIPAPIYKPLKPPTTGKSNVPNAGFDDLLSQVASASGIDIEKPSATQDNKVPNSQDNSSGVPHVLPEYNQCVNQPAAYTNLAYEHDILDKKPDMQMKMEGQNSFQPSNEFYSSNNIPVSTHEPPISYANAVTYGVPPPGDLVPATNLIRQLSMDHGHGHEPSASYANRSHYGMLPLTDMAYPHANFAGQSSMDPLNEERGISVNVQTKIISTKITKVRTPRNKEMPLLLKRREFSGSSSDDARKDGSNKKKIGGGKAYNLPYRVKHKRRRKRNQISYEERISLDNLPYNFPISMETTIHKTNVEPPKKTDQYPLFLPKSEEEPQN</sequence>
<feature type="region of interest" description="Disordered" evidence="1">
    <location>
        <begin position="366"/>
        <end position="413"/>
    </location>
</feature>
<feature type="compositionally biased region" description="Polar residues" evidence="1">
    <location>
        <begin position="181"/>
        <end position="197"/>
    </location>
</feature>
<dbReference type="AlphaFoldDB" id="A0A4Y2PB97"/>
<gene>
    <name evidence="2" type="ORF">AVEN_139480_1</name>
</gene>
<evidence type="ECO:0000313" key="2">
    <source>
        <dbReference type="EMBL" id="GBN47750.1"/>
    </source>
</evidence>
<feature type="compositionally biased region" description="Basic residues" evidence="1">
    <location>
        <begin position="400"/>
        <end position="410"/>
    </location>
</feature>
<feature type="region of interest" description="Disordered" evidence="1">
    <location>
        <begin position="179"/>
        <end position="198"/>
    </location>
</feature>
<comment type="caution">
    <text evidence="2">The sequence shown here is derived from an EMBL/GenBank/DDBJ whole genome shotgun (WGS) entry which is preliminary data.</text>
</comment>